<protein>
    <submittedName>
        <fullName evidence="2">Uncharacterized protein</fullName>
    </submittedName>
</protein>
<evidence type="ECO:0000313" key="3">
    <source>
        <dbReference type="Proteomes" id="UP000695562"/>
    </source>
</evidence>
<accession>A0A8J4PVJ9</accession>
<comment type="caution">
    <text evidence="2">The sequence shown here is derived from an EMBL/GenBank/DDBJ whole genome shotgun (WGS) entry which is preliminary data.</text>
</comment>
<keyword evidence="3" id="KW-1185">Reference proteome</keyword>
<name>A0A8J4PVJ9_9MYCE</name>
<dbReference type="AlphaFoldDB" id="A0A8J4PVJ9"/>
<dbReference type="Gene3D" id="1.10.167.10">
    <property type="entry name" value="Regulator of G-protein Signalling 4, domain 2"/>
    <property type="match status" value="1"/>
</dbReference>
<organism evidence="2 3">
    <name type="scientific">Polysphondylium violaceum</name>
    <dbReference type="NCBI Taxonomy" id="133409"/>
    <lineage>
        <taxon>Eukaryota</taxon>
        <taxon>Amoebozoa</taxon>
        <taxon>Evosea</taxon>
        <taxon>Eumycetozoa</taxon>
        <taxon>Dictyostelia</taxon>
        <taxon>Dictyosteliales</taxon>
        <taxon>Dictyosteliaceae</taxon>
        <taxon>Polysphondylium</taxon>
    </lineage>
</organism>
<feature type="compositionally biased region" description="Low complexity" evidence="1">
    <location>
        <begin position="161"/>
        <end position="171"/>
    </location>
</feature>
<gene>
    <name evidence="2" type="ORF">CYY_004258</name>
</gene>
<evidence type="ECO:0000256" key="1">
    <source>
        <dbReference type="SAM" id="MobiDB-lite"/>
    </source>
</evidence>
<dbReference type="OrthoDB" id="20813at2759"/>
<dbReference type="EMBL" id="AJWJ01000147">
    <property type="protein sequence ID" value="KAF2074440.1"/>
    <property type="molecule type" value="Genomic_DNA"/>
</dbReference>
<feature type="region of interest" description="Disordered" evidence="1">
    <location>
        <begin position="153"/>
        <end position="174"/>
    </location>
</feature>
<evidence type="ECO:0000313" key="2">
    <source>
        <dbReference type="EMBL" id="KAF2074440.1"/>
    </source>
</evidence>
<reference evidence="2" key="1">
    <citation type="submission" date="2020-01" db="EMBL/GenBank/DDBJ databases">
        <title>Development of genomics and gene disruption for Polysphondylium violaceum indicates a role for the polyketide synthase stlB in stalk morphogenesis.</title>
        <authorList>
            <person name="Narita B."/>
            <person name="Kawabe Y."/>
            <person name="Kin K."/>
            <person name="Saito T."/>
            <person name="Gibbs R."/>
            <person name="Kuspa A."/>
            <person name="Muzny D."/>
            <person name="Queller D."/>
            <person name="Richards S."/>
            <person name="Strassman J."/>
            <person name="Sucgang R."/>
            <person name="Worley K."/>
            <person name="Schaap P."/>
        </authorList>
    </citation>
    <scope>NUCLEOTIDE SEQUENCE</scope>
    <source>
        <strain evidence="2">QSvi11</strain>
    </source>
</reference>
<dbReference type="Proteomes" id="UP000695562">
    <property type="component" value="Unassembled WGS sequence"/>
</dbReference>
<dbReference type="SUPFAM" id="SSF48097">
    <property type="entry name" value="Regulator of G-protein signaling, RGS"/>
    <property type="match status" value="1"/>
</dbReference>
<dbReference type="InterPro" id="IPR036305">
    <property type="entry name" value="RGS_sf"/>
</dbReference>
<proteinExistence type="predicted"/>
<sequence>MYIFAEEIYSLFISDNSRYEINIYGKQKDRLKETLKNTFILLDTPESSLSTLSTPITSSTINSIGVTSTNSQSETFPKRKKKLRFRNLISKSSLSNIFTDNNGNIGESTLNRTTSSINLQEKSLSESNLSSSISSSSDDSFVVIFGTSAATATSNKKNNRGSTGSDSSSSDGEFEEFDRKNIQFGFSKCCNLFNDIQEELEQMMIENSLGEFLKSKTFKV</sequence>
<dbReference type="InterPro" id="IPR044926">
    <property type="entry name" value="RGS_subdomain_2"/>
</dbReference>